<dbReference type="Gene3D" id="3.40.50.150">
    <property type="entry name" value="Vaccinia Virus protein VP39"/>
    <property type="match status" value="1"/>
</dbReference>
<reference evidence="3" key="1">
    <citation type="journal article" date="2019" name="Int. J. Syst. Evol. Microbiol.">
        <title>The Global Catalogue of Microorganisms (GCM) 10K type strain sequencing project: providing services to taxonomists for standard genome sequencing and annotation.</title>
        <authorList>
            <consortium name="The Broad Institute Genomics Platform"/>
            <consortium name="The Broad Institute Genome Sequencing Center for Infectious Disease"/>
            <person name="Wu L."/>
            <person name="Ma J."/>
        </authorList>
    </citation>
    <scope>NUCLEOTIDE SEQUENCE [LARGE SCALE GENOMIC DNA]</scope>
    <source>
        <strain evidence="3">KCTC 42282</strain>
    </source>
</reference>
<evidence type="ECO:0000313" key="3">
    <source>
        <dbReference type="Proteomes" id="UP001595704"/>
    </source>
</evidence>
<dbReference type="InterPro" id="IPR029063">
    <property type="entry name" value="SAM-dependent_MTases_sf"/>
</dbReference>
<protein>
    <submittedName>
        <fullName evidence="2">FkbM family methyltransferase</fullName>
    </submittedName>
</protein>
<sequence length="272" mass="28661">MQDQSAPIATPVRQVKLAGHTIHVSDDKPTFWARVGAGAWEPGALAAISAHVKPESWFLDLGAWVGPTTLLAARLGAHCIAVEADAQALRELRGNLAANPALAARVTVIDRAVSPTPAPVTLAARRKPGDSMSSALLAQQADVERVRWTVDAVTPAQLAALVPAHAPLFIKLDIEGGEFALAPQLTPLLQRSGPTRVLVSFHPGVLRETGAPEGDIRARTALALAPFAGWRSEEIDPPTPHQMDGAPPDPQLIANGQQSDSWLFARPGPGPD</sequence>
<dbReference type="GO" id="GO:0032259">
    <property type="term" value="P:methylation"/>
    <property type="evidence" value="ECO:0007669"/>
    <property type="project" value="UniProtKB-KW"/>
</dbReference>
<dbReference type="InterPro" id="IPR052514">
    <property type="entry name" value="SAM-dependent_MTase"/>
</dbReference>
<accession>A0ABV7UME6</accession>
<dbReference type="Proteomes" id="UP001595704">
    <property type="component" value="Unassembled WGS sequence"/>
</dbReference>
<organism evidence="2 3">
    <name type="scientific">Camelimonas fluminis</name>
    <dbReference type="NCBI Taxonomy" id="1576911"/>
    <lineage>
        <taxon>Bacteria</taxon>
        <taxon>Pseudomonadati</taxon>
        <taxon>Pseudomonadota</taxon>
        <taxon>Alphaproteobacteria</taxon>
        <taxon>Hyphomicrobiales</taxon>
        <taxon>Chelatococcaceae</taxon>
        <taxon>Camelimonas</taxon>
    </lineage>
</organism>
<keyword evidence="3" id="KW-1185">Reference proteome</keyword>
<proteinExistence type="predicted"/>
<comment type="caution">
    <text evidence="2">The sequence shown here is derived from an EMBL/GenBank/DDBJ whole genome shotgun (WGS) entry which is preliminary data.</text>
</comment>
<feature type="region of interest" description="Disordered" evidence="1">
    <location>
        <begin position="232"/>
        <end position="272"/>
    </location>
</feature>
<dbReference type="NCBIfam" id="TIGR01444">
    <property type="entry name" value="fkbM_fam"/>
    <property type="match status" value="1"/>
</dbReference>
<dbReference type="InterPro" id="IPR006342">
    <property type="entry name" value="FkbM_mtfrase"/>
</dbReference>
<dbReference type="RefSeq" id="WP_191318812.1">
    <property type="nucleotide sequence ID" value="NZ_BNCG01000004.1"/>
</dbReference>
<evidence type="ECO:0000256" key="1">
    <source>
        <dbReference type="SAM" id="MobiDB-lite"/>
    </source>
</evidence>
<keyword evidence="2" id="KW-0489">Methyltransferase</keyword>
<dbReference type="EMBL" id="JBHRYC010000098">
    <property type="protein sequence ID" value="MFC3639711.1"/>
    <property type="molecule type" value="Genomic_DNA"/>
</dbReference>
<dbReference type="PANTHER" id="PTHR34203">
    <property type="entry name" value="METHYLTRANSFERASE, FKBM FAMILY PROTEIN"/>
    <property type="match status" value="1"/>
</dbReference>
<name>A0ABV7UME6_9HYPH</name>
<evidence type="ECO:0000313" key="2">
    <source>
        <dbReference type="EMBL" id="MFC3639711.1"/>
    </source>
</evidence>
<dbReference type="PANTHER" id="PTHR34203:SF15">
    <property type="entry name" value="SLL1173 PROTEIN"/>
    <property type="match status" value="1"/>
</dbReference>
<dbReference type="GO" id="GO:0008168">
    <property type="term" value="F:methyltransferase activity"/>
    <property type="evidence" value="ECO:0007669"/>
    <property type="project" value="UniProtKB-KW"/>
</dbReference>
<keyword evidence="2" id="KW-0808">Transferase</keyword>
<gene>
    <name evidence="2" type="ORF">ACFONL_20430</name>
</gene>
<dbReference type="SUPFAM" id="SSF53335">
    <property type="entry name" value="S-adenosyl-L-methionine-dependent methyltransferases"/>
    <property type="match status" value="1"/>
</dbReference>